<evidence type="ECO:0000313" key="7">
    <source>
        <dbReference type="EMBL" id="MFC4311919.1"/>
    </source>
</evidence>
<evidence type="ECO:0000256" key="3">
    <source>
        <dbReference type="ARBA" id="ARBA00022670"/>
    </source>
</evidence>
<evidence type="ECO:0000256" key="1">
    <source>
        <dbReference type="ARBA" id="ARBA00006272"/>
    </source>
</evidence>
<keyword evidence="2" id="KW-0031">Aminopeptidase</keyword>
<evidence type="ECO:0000256" key="4">
    <source>
        <dbReference type="ARBA" id="ARBA00022723"/>
    </source>
</evidence>
<dbReference type="SUPFAM" id="SSF101821">
    <property type="entry name" value="Aminopeptidase/glucanase lid domain"/>
    <property type="match status" value="1"/>
</dbReference>
<evidence type="ECO:0000256" key="5">
    <source>
        <dbReference type="ARBA" id="ARBA00022801"/>
    </source>
</evidence>
<dbReference type="EMBL" id="JBHSDU010000010">
    <property type="protein sequence ID" value="MFC4311919.1"/>
    <property type="molecule type" value="Genomic_DNA"/>
</dbReference>
<dbReference type="InterPro" id="IPR008007">
    <property type="entry name" value="Peptidase_M42"/>
</dbReference>
<dbReference type="InterPro" id="IPR051464">
    <property type="entry name" value="Peptidase_M42_aminopept"/>
</dbReference>
<comment type="similarity">
    <text evidence="1 6">Belongs to the peptidase M42 family.</text>
</comment>
<protein>
    <submittedName>
        <fullName evidence="7">M42 family metallopeptidase</fullName>
    </submittedName>
</protein>
<keyword evidence="3" id="KW-0645">Protease</keyword>
<dbReference type="Pfam" id="PF05343">
    <property type="entry name" value="Peptidase_M42"/>
    <property type="match status" value="1"/>
</dbReference>
<keyword evidence="5" id="KW-0378">Hydrolase</keyword>
<keyword evidence="4" id="KW-0479">Metal-binding</keyword>
<proteinExistence type="inferred from homology"/>
<accession>A0ABV8SZX3</accession>
<comment type="caution">
    <text evidence="7">The sequence shown here is derived from an EMBL/GenBank/DDBJ whole genome shotgun (WGS) entry which is preliminary data.</text>
</comment>
<dbReference type="Proteomes" id="UP001595904">
    <property type="component" value="Unassembled WGS sequence"/>
</dbReference>
<sequence>MAVDTLDALFESIGDLVMRHSPSGVEREVDELLTARFESMGVRVNSDASGNLIAKIPGSGGGSLGITAHKDEIGTIVTELSEDGRVKVRKLGGSFPWVYGEGVVDLLGEHACVSGVLSFGSRHVSHASPQFVHKESTPLRWSDAWVETKLTLAELKQAGIGPGTRMVIGKHRKRPFRLKNHIASYTLDNKASLAILLEVAARVRTPRPDVYLIASAKEEVGAIGALYFTQRQELDALIALEICPLAPEYAIADGVAPVLLAEDSYGLYDCSLNNAIRRAAERRDIPLQHAVISGFGSDGSIAMKAGNVPRAACLGFPTQNTHGYEIAHLGAIANCVDILTAFCEDGLS</sequence>
<evidence type="ECO:0000256" key="6">
    <source>
        <dbReference type="PIRNR" id="PIRNR001123"/>
    </source>
</evidence>
<dbReference type="InterPro" id="IPR023367">
    <property type="entry name" value="Peptidase_M42_dom2"/>
</dbReference>
<evidence type="ECO:0000313" key="8">
    <source>
        <dbReference type="Proteomes" id="UP001595904"/>
    </source>
</evidence>
<dbReference type="PANTHER" id="PTHR32481">
    <property type="entry name" value="AMINOPEPTIDASE"/>
    <property type="match status" value="1"/>
</dbReference>
<keyword evidence="8" id="KW-1185">Reference proteome</keyword>
<dbReference type="RefSeq" id="WP_380600874.1">
    <property type="nucleotide sequence ID" value="NZ_JBHSDU010000010.1"/>
</dbReference>
<gene>
    <name evidence="7" type="ORF">ACFPN2_22750</name>
</gene>
<dbReference type="Gene3D" id="2.40.30.40">
    <property type="entry name" value="Peptidase M42, domain 2"/>
    <property type="match status" value="1"/>
</dbReference>
<dbReference type="PIRSF" id="PIRSF001123">
    <property type="entry name" value="PepA_GA"/>
    <property type="match status" value="1"/>
</dbReference>
<dbReference type="Gene3D" id="3.40.630.10">
    <property type="entry name" value="Zn peptidases"/>
    <property type="match status" value="1"/>
</dbReference>
<dbReference type="SUPFAM" id="SSF53187">
    <property type="entry name" value="Zn-dependent exopeptidases"/>
    <property type="match status" value="1"/>
</dbReference>
<name>A0ABV8SZX3_9GAMM</name>
<dbReference type="PANTHER" id="PTHR32481:SF0">
    <property type="entry name" value="AMINOPEPTIDASE YPDE-RELATED"/>
    <property type="match status" value="1"/>
</dbReference>
<reference evidence="8" key="1">
    <citation type="journal article" date="2019" name="Int. J. Syst. Evol. Microbiol.">
        <title>The Global Catalogue of Microorganisms (GCM) 10K type strain sequencing project: providing services to taxonomists for standard genome sequencing and annotation.</title>
        <authorList>
            <consortium name="The Broad Institute Genomics Platform"/>
            <consortium name="The Broad Institute Genome Sequencing Center for Infectious Disease"/>
            <person name="Wu L."/>
            <person name="Ma J."/>
        </authorList>
    </citation>
    <scope>NUCLEOTIDE SEQUENCE [LARGE SCALE GENOMIC DNA]</scope>
    <source>
        <strain evidence="8">CGMCC 1.10759</strain>
    </source>
</reference>
<evidence type="ECO:0000256" key="2">
    <source>
        <dbReference type="ARBA" id="ARBA00022438"/>
    </source>
</evidence>
<organism evidence="7 8">
    <name type="scientific">Steroidobacter flavus</name>
    <dbReference type="NCBI Taxonomy" id="1842136"/>
    <lineage>
        <taxon>Bacteria</taxon>
        <taxon>Pseudomonadati</taxon>
        <taxon>Pseudomonadota</taxon>
        <taxon>Gammaproteobacteria</taxon>
        <taxon>Steroidobacterales</taxon>
        <taxon>Steroidobacteraceae</taxon>
        <taxon>Steroidobacter</taxon>
    </lineage>
</organism>